<dbReference type="Gene3D" id="1.20.1640.10">
    <property type="entry name" value="Multidrug efflux transporter AcrB transmembrane domain"/>
    <property type="match status" value="1"/>
</dbReference>
<evidence type="ECO:0000313" key="3">
    <source>
        <dbReference type="EMBL" id="CAE0309596.1"/>
    </source>
</evidence>
<sequence>MLDFEQYVVFTQETALSIGLSICAVFLVVIFITGSFPITLLVVFAVVLVDLFLLGLIYFWDLTMNNIIVVNLVIGLGLAVDYSAHIAHTYLIVKPPKECETNAEKRMYKARVAISQMGSSVIHGGFSTFLAIAVLGAAKSYIFVVFFKLWFGIIVFGMSNGFILLPIIMSFVGPVAIDEDAELELVKRHTIRRQESMKKAKGTDDSHKVPEADLTANNTIPGANDVNSAHKTHDIV</sequence>
<feature type="transmembrane region" description="Helical" evidence="1">
    <location>
        <begin position="40"/>
        <end position="60"/>
    </location>
</feature>
<dbReference type="SUPFAM" id="SSF82866">
    <property type="entry name" value="Multidrug efflux transporter AcrB transmembrane domain"/>
    <property type="match status" value="1"/>
</dbReference>
<evidence type="ECO:0000256" key="1">
    <source>
        <dbReference type="SAM" id="Phobius"/>
    </source>
</evidence>
<keyword evidence="1" id="KW-0472">Membrane</keyword>
<feature type="transmembrane region" description="Helical" evidence="1">
    <location>
        <begin position="141"/>
        <end position="165"/>
    </location>
</feature>
<evidence type="ECO:0008006" key="4">
    <source>
        <dbReference type="Google" id="ProtNLM"/>
    </source>
</evidence>
<proteinExistence type="predicted"/>
<organism evidence="2">
    <name type="scientific">Favella ehrenbergii</name>
    <dbReference type="NCBI Taxonomy" id="182087"/>
    <lineage>
        <taxon>Eukaryota</taxon>
        <taxon>Sar</taxon>
        <taxon>Alveolata</taxon>
        <taxon>Ciliophora</taxon>
        <taxon>Intramacronucleata</taxon>
        <taxon>Spirotrichea</taxon>
        <taxon>Choreotrichia</taxon>
        <taxon>Tintinnida</taxon>
        <taxon>Xystonellidae</taxon>
        <taxon>Favella</taxon>
    </lineage>
</organism>
<accession>A0A7S3MNG5</accession>
<reference evidence="2" key="1">
    <citation type="submission" date="2021-01" db="EMBL/GenBank/DDBJ databases">
        <authorList>
            <person name="Corre E."/>
            <person name="Pelletier E."/>
            <person name="Niang G."/>
            <person name="Scheremetjew M."/>
            <person name="Finn R."/>
            <person name="Kale V."/>
            <person name="Holt S."/>
            <person name="Cochrane G."/>
            <person name="Meng A."/>
            <person name="Brown T."/>
            <person name="Cohen L."/>
        </authorList>
    </citation>
    <scope>NUCLEOTIDE SEQUENCE</scope>
    <source>
        <strain evidence="2">Fehren 1</strain>
    </source>
</reference>
<protein>
    <recommendedName>
        <fullName evidence="4">SSD domain-containing protein</fullName>
    </recommendedName>
</protein>
<dbReference type="InterPro" id="IPR051697">
    <property type="entry name" value="Patched_domain-protein"/>
</dbReference>
<dbReference type="EMBL" id="HBIE01014627">
    <property type="protein sequence ID" value="CAE0309596.1"/>
    <property type="molecule type" value="Transcribed_RNA"/>
</dbReference>
<name>A0A7S3MNG5_9SPIT</name>
<keyword evidence="1" id="KW-0812">Transmembrane</keyword>
<feature type="transmembrane region" description="Helical" evidence="1">
    <location>
        <begin position="15"/>
        <end position="33"/>
    </location>
</feature>
<keyword evidence="1" id="KW-1133">Transmembrane helix</keyword>
<dbReference type="PANTHER" id="PTHR10796">
    <property type="entry name" value="PATCHED-RELATED"/>
    <property type="match status" value="1"/>
</dbReference>
<evidence type="ECO:0000313" key="2">
    <source>
        <dbReference type="EMBL" id="CAE0309595.1"/>
    </source>
</evidence>
<feature type="transmembrane region" description="Helical" evidence="1">
    <location>
        <begin position="114"/>
        <end position="135"/>
    </location>
</feature>
<dbReference type="GO" id="GO:0016020">
    <property type="term" value="C:membrane"/>
    <property type="evidence" value="ECO:0007669"/>
    <property type="project" value="TreeGrafter"/>
</dbReference>
<gene>
    <name evidence="2" type="ORF">FEHR0123_LOCUS4511</name>
    <name evidence="3" type="ORF">FEHR0123_LOCUS4512</name>
</gene>
<dbReference type="EMBL" id="HBIE01014625">
    <property type="protein sequence ID" value="CAE0309595.1"/>
    <property type="molecule type" value="Transcribed_RNA"/>
</dbReference>
<dbReference type="PANTHER" id="PTHR10796:SF92">
    <property type="entry name" value="PATCHED-RELATED, ISOFORM A"/>
    <property type="match status" value="1"/>
</dbReference>
<feature type="transmembrane region" description="Helical" evidence="1">
    <location>
        <begin position="66"/>
        <end position="93"/>
    </location>
</feature>
<dbReference type="AlphaFoldDB" id="A0A7S3MNG5"/>